<keyword evidence="4 6" id="KW-1133">Transmembrane helix</keyword>
<feature type="transmembrane region" description="Helical" evidence="6">
    <location>
        <begin position="299"/>
        <end position="319"/>
    </location>
</feature>
<sequence>MTFKTRQSAAVLLILVYLYACGSVGSEWHILIPFFLFTENAGKSMQSLPAWMRLYFYGMHGITLDIVISSMQRFLSTTDFKMLGFSSPYLCLVHCVTHFALEKIYLQKKIFHGRPVVFHFIFYPSVYVGMQILVGKATGFTNDVKSASAAHLAVQYLMALYYSEVFLKRFLRLQYHGAAKESPAALLQRASQGLPDIVRFAFFGMHGFMDEVFFTSFFNLVEKADRSLIGHSSLWSFLMYGSCSFVVEKLYLYLHYRRGWGAWKRLPIYIIFVYAWEFSWGLGLRQYNACSWDYSHYPLNFKGLITLMYLPGWICLSLYQDMLSNVLLRVEWSKGKSSVGTANGRW</sequence>
<comment type="similarity">
    <text evidence="2">Belongs to the TMEM229 family.</text>
</comment>
<protein>
    <submittedName>
        <fullName evidence="7">Transmembrane protein 229A</fullName>
    </submittedName>
</protein>
<gene>
    <name evidence="7" type="primary">TMEM229A</name>
</gene>
<accession>A0A8C4RLM7</accession>
<dbReference type="PANTHER" id="PTHR31746">
    <property type="entry name" value="TRANSMEMBRANE PROTEIN 229 FAMILY MEMBER"/>
    <property type="match status" value="1"/>
</dbReference>
<evidence type="ECO:0000256" key="2">
    <source>
        <dbReference type="ARBA" id="ARBA00006371"/>
    </source>
</evidence>
<evidence type="ECO:0000256" key="3">
    <source>
        <dbReference type="ARBA" id="ARBA00022692"/>
    </source>
</evidence>
<dbReference type="AlphaFoldDB" id="A0A8C4RLM7"/>
<evidence type="ECO:0000256" key="6">
    <source>
        <dbReference type="SAM" id="Phobius"/>
    </source>
</evidence>
<keyword evidence="8" id="KW-1185">Reference proteome</keyword>
<evidence type="ECO:0000313" key="7">
    <source>
        <dbReference type="Ensembl" id="ENSECRP00000004322.1"/>
    </source>
</evidence>
<dbReference type="Proteomes" id="UP000694620">
    <property type="component" value="Chromosome 1"/>
</dbReference>
<dbReference type="Ensembl" id="ENSECRT00000004389.1">
    <property type="protein sequence ID" value="ENSECRP00000004322.1"/>
    <property type="gene ID" value="ENSECRG00000002931.1"/>
</dbReference>
<evidence type="ECO:0000256" key="4">
    <source>
        <dbReference type="ARBA" id="ARBA00022989"/>
    </source>
</evidence>
<name>A0A8C4RLM7_ERPCA</name>
<reference evidence="7" key="2">
    <citation type="submission" date="2025-08" db="UniProtKB">
        <authorList>
            <consortium name="Ensembl"/>
        </authorList>
    </citation>
    <scope>IDENTIFICATION</scope>
</reference>
<evidence type="ECO:0000256" key="5">
    <source>
        <dbReference type="ARBA" id="ARBA00023136"/>
    </source>
</evidence>
<feature type="transmembrane region" description="Helical" evidence="6">
    <location>
        <begin position="197"/>
        <end position="221"/>
    </location>
</feature>
<evidence type="ECO:0000256" key="1">
    <source>
        <dbReference type="ARBA" id="ARBA00004141"/>
    </source>
</evidence>
<reference evidence="7" key="3">
    <citation type="submission" date="2025-09" db="UniProtKB">
        <authorList>
            <consortium name="Ensembl"/>
        </authorList>
    </citation>
    <scope>IDENTIFICATION</scope>
</reference>
<reference evidence="7" key="1">
    <citation type="submission" date="2021-06" db="EMBL/GenBank/DDBJ databases">
        <authorList>
            <consortium name="Wellcome Sanger Institute Data Sharing"/>
        </authorList>
    </citation>
    <scope>NUCLEOTIDE SEQUENCE [LARGE SCALE GENOMIC DNA]</scope>
</reference>
<organism evidence="7 8">
    <name type="scientific">Erpetoichthys calabaricus</name>
    <name type="common">Rope fish</name>
    <name type="synonym">Calamoichthys calabaricus</name>
    <dbReference type="NCBI Taxonomy" id="27687"/>
    <lineage>
        <taxon>Eukaryota</taxon>
        <taxon>Metazoa</taxon>
        <taxon>Chordata</taxon>
        <taxon>Craniata</taxon>
        <taxon>Vertebrata</taxon>
        <taxon>Euteleostomi</taxon>
        <taxon>Actinopterygii</taxon>
        <taxon>Polypteriformes</taxon>
        <taxon>Polypteridae</taxon>
        <taxon>Erpetoichthys</taxon>
    </lineage>
</organism>
<dbReference type="PANTHER" id="PTHR31746:SF2">
    <property type="entry name" value="TRANSMEMBRANE PROTEIN 229A"/>
    <property type="match status" value="1"/>
</dbReference>
<feature type="transmembrane region" description="Helical" evidence="6">
    <location>
        <begin position="116"/>
        <end position="134"/>
    </location>
</feature>
<feature type="transmembrane region" description="Helical" evidence="6">
    <location>
        <begin position="233"/>
        <end position="254"/>
    </location>
</feature>
<keyword evidence="3 6" id="KW-0812">Transmembrane</keyword>
<keyword evidence="5 6" id="KW-0472">Membrane</keyword>
<comment type="subcellular location">
    <subcellularLocation>
        <location evidence="1">Membrane</location>
        <topology evidence="1">Multi-pass membrane protein</topology>
    </subcellularLocation>
</comment>
<dbReference type="GeneTree" id="ENSGT00390000010899"/>
<dbReference type="GO" id="GO:0016020">
    <property type="term" value="C:membrane"/>
    <property type="evidence" value="ECO:0007669"/>
    <property type="project" value="UniProtKB-SubCell"/>
</dbReference>
<feature type="transmembrane region" description="Helical" evidence="6">
    <location>
        <begin position="266"/>
        <end position="287"/>
    </location>
</feature>
<evidence type="ECO:0000313" key="8">
    <source>
        <dbReference type="Proteomes" id="UP000694620"/>
    </source>
</evidence>
<feature type="transmembrane region" description="Helical" evidence="6">
    <location>
        <begin position="50"/>
        <end position="68"/>
    </location>
</feature>
<proteinExistence type="inferred from homology"/>